<sequence length="103" mass="12472">MKKRTALSSPRKTGTTRRLRRWRSWHTAAPLSWWEWILRLTWPTCITARCFYWVCRLEAEPVPGLVEYVKYMLVERREIPKKPKEIEDLTEDARRQTIADLLQ</sequence>
<dbReference type="Proteomes" id="UP000616885">
    <property type="component" value="Unassembled WGS sequence"/>
</dbReference>
<accession>A0A8H7TTA8</accession>
<name>A0A8H7TTA8_BIOOC</name>
<proteinExistence type="predicted"/>
<evidence type="ECO:0000313" key="1">
    <source>
        <dbReference type="EMBL" id="KAF9758600.1"/>
    </source>
</evidence>
<dbReference type="EMBL" id="JADCTT010000001">
    <property type="protein sequence ID" value="KAF9758600.1"/>
    <property type="molecule type" value="Genomic_DNA"/>
</dbReference>
<protein>
    <submittedName>
        <fullName evidence="1">Uncharacterized protein</fullName>
    </submittedName>
</protein>
<dbReference type="AlphaFoldDB" id="A0A8H7TTA8"/>
<evidence type="ECO:0000313" key="2">
    <source>
        <dbReference type="Proteomes" id="UP000616885"/>
    </source>
</evidence>
<reference evidence="1" key="1">
    <citation type="submission" date="2020-10" db="EMBL/GenBank/DDBJ databases">
        <title>High-Quality Genome Resource of Clonostachys rosea strain S41 by Oxford Nanopore Long-Read Sequencing.</title>
        <authorList>
            <person name="Wang H."/>
        </authorList>
    </citation>
    <scope>NUCLEOTIDE SEQUENCE</scope>
    <source>
        <strain evidence="1">S41</strain>
    </source>
</reference>
<comment type="caution">
    <text evidence="1">The sequence shown here is derived from an EMBL/GenBank/DDBJ whole genome shotgun (WGS) entry which is preliminary data.</text>
</comment>
<gene>
    <name evidence="1" type="ORF">IM811_000294</name>
</gene>
<organism evidence="1 2">
    <name type="scientific">Bionectria ochroleuca</name>
    <name type="common">Gliocladium roseum</name>
    <dbReference type="NCBI Taxonomy" id="29856"/>
    <lineage>
        <taxon>Eukaryota</taxon>
        <taxon>Fungi</taxon>
        <taxon>Dikarya</taxon>
        <taxon>Ascomycota</taxon>
        <taxon>Pezizomycotina</taxon>
        <taxon>Sordariomycetes</taxon>
        <taxon>Hypocreomycetidae</taxon>
        <taxon>Hypocreales</taxon>
        <taxon>Bionectriaceae</taxon>
        <taxon>Clonostachys</taxon>
    </lineage>
</organism>